<keyword evidence="5" id="KW-1185">Reference proteome</keyword>
<dbReference type="InterPro" id="IPR036629">
    <property type="entry name" value="YjbJ_sf"/>
</dbReference>
<dbReference type="Gene3D" id="1.10.1470.10">
    <property type="entry name" value="YjbJ"/>
    <property type="match status" value="1"/>
</dbReference>
<dbReference type="InterPro" id="IPR008462">
    <property type="entry name" value="CsbD"/>
</dbReference>
<comment type="caution">
    <text evidence="4">The sequence shown here is derived from an EMBL/GenBank/DDBJ whole genome shotgun (WGS) entry which is preliminary data.</text>
</comment>
<evidence type="ECO:0000256" key="1">
    <source>
        <dbReference type="ARBA" id="ARBA00009129"/>
    </source>
</evidence>
<sequence length="59" mass="5958">MDKDRIGGAAKQVKGSVKEAVGKLTGDTATQAEGAAEKAAGKTQSTVGNVKDKARDALK</sequence>
<accession>A0A512DTJ1</accession>
<dbReference type="PANTHER" id="PTHR34977">
    <property type="entry name" value="UPF0337 PROTEIN YJBJ"/>
    <property type="match status" value="1"/>
</dbReference>
<evidence type="ECO:0000259" key="3">
    <source>
        <dbReference type="Pfam" id="PF05532"/>
    </source>
</evidence>
<dbReference type="EMBL" id="BJYZ01000018">
    <property type="protein sequence ID" value="GEO39791.1"/>
    <property type="molecule type" value="Genomic_DNA"/>
</dbReference>
<dbReference type="InterPro" id="IPR050423">
    <property type="entry name" value="UPF0337_stress_rsp"/>
</dbReference>
<dbReference type="RefSeq" id="WP_044430345.1">
    <property type="nucleotide sequence ID" value="NZ_BJYZ01000018.1"/>
</dbReference>
<reference evidence="4 5" key="1">
    <citation type="submission" date="2019-07" db="EMBL/GenBank/DDBJ databases">
        <title>Whole genome shotgun sequence of Skermanella aerolata NBRC 106429.</title>
        <authorList>
            <person name="Hosoyama A."/>
            <person name="Uohara A."/>
            <person name="Ohji S."/>
            <person name="Ichikawa N."/>
        </authorList>
    </citation>
    <scope>NUCLEOTIDE SEQUENCE [LARGE SCALE GENOMIC DNA]</scope>
    <source>
        <strain evidence="4 5">NBRC 106429</strain>
    </source>
</reference>
<dbReference type="SUPFAM" id="SSF69047">
    <property type="entry name" value="Hypothetical protein YjbJ"/>
    <property type="match status" value="1"/>
</dbReference>
<dbReference type="PANTHER" id="PTHR34977:SF1">
    <property type="entry name" value="UPF0337 PROTEIN YJBJ"/>
    <property type="match status" value="1"/>
</dbReference>
<gene>
    <name evidence="4" type="ORF">SAE02_39390</name>
</gene>
<evidence type="ECO:0000313" key="5">
    <source>
        <dbReference type="Proteomes" id="UP000321523"/>
    </source>
</evidence>
<feature type="compositionally biased region" description="Basic and acidic residues" evidence="2">
    <location>
        <begin position="50"/>
        <end position="59"/>
    </location>
</feature>
<name>A0A512DTJ1_9PROT</name>
<comment type="similarity">
    <text evidence="1">Belongs to the UPF0337 (CsbD) family.</text>
</comment>
<dbReference type="Proteomes" id="UP000321523">
    <property type="component" value="Unassembled WGS sequence"/>
</dbReference>
<feature type="domain" description="CsbD-like" evidence="3">
    <location>
        <begin position="4"/>
        <end position="56"/>
    </location>
</feature>
<protein>
    <submittedName>
        <fullName evidence="4">UPF0337 protein</fullName>
    </submittedName>
</protein>
<proteinExistence type="inferred from homology"/>
<organism evidence="4 5">
    <name type="scientific">Skermanella aerolata</name>
    <dbReference type="NCBI Taxonomy" id="393310"/>
    <lineage>
        <taxon>Bacteria</taxon>
        <taxon>Pseudomonadati</taxon>
        <taxon>Pseudomonadota</taxon>
        <taxon>Alphaproteobacteria</taxon>
        <taxon>Rhodospirillales</taxon>
        <taxon>Azospirillaceae</taxon>
        <taxon>Skermanella</taxon>
    </lineage>
</organism>
<evidence type="ECO:0000313" key="4">
    <source>
        <dbReference type="EMBL" id="GEO39791.1"/>
    </source>
</evidence>
<evidence type="ECO:0000256" key="2">
    <source>
        <dbReference type="SAM" id="MobiDB-lite"/>
    </source>
</evidence>
<feature type="region of interest" description="Disordered" evidence="2">
    <location>
        <begin position="28"/>
        <end position="59"/>
    </location>
</feature>
<dbReference type="Pfam" id="PF05532">
    <property type="entry name" value="CsbD"/>
    <property type="match status" value="1"/>
</dbReference>
<dbReference type="AlphaFoldDB" id="A0A512DTJ1"/>